<feature type="compositionally biased region" description="Low complexity" evidence="1">
    <location>
        <begin position="391"/>
        <end position="404"/>
    </location>
</feature>
<feature type="region of interest" description="Disordered" evidence="1">
    <location>
        <begin position="343"/>
        <end position="362"/>
    </location>
</feature>
<name>A0ABP1Q2G5_9HEXA</name>
<evidence type="ECO:0000313" key="2">
    <source>
        <dbReference type="EMBL" id="CAL8086679.1"/>
    </source>
</evidence>
<feature type="compositionally biased region" description="Low complexity" evidence="1">
    <location>
        <begin position="233"/>
        <end position="244"/>
    </location>
</feature>
<dbReference type="EMBL" id="CAXLJM020000020">
    <property type="protein sequence ID" value="CAL8086679.1"/>
    <property type="molecule type" value="Genomic_DNA"/>
</dbReference>
<dbReference type="Proteomes" id="UP001642540">
    <property type="component" value="Unassembled WGS sequence"/>
</dbReference>
<feature type="region of interest" description="Disordered" evidence="1">
    <location>
        <begin position="94"/>
        <end position="125"/>
    </location>
</feature>
<feature type="region of interest" description="Disordered" evidence="1">
    <location>
        <begin position="254"/>
        <end position="273"/>
    </location>
</feature>
<feature type="compositionally biased region" description="Low complexity" evidence="1">
    <location>
        <begin position="100"/>
        <end position="116"/>
    </location>
</feature>
<evidence type="ECO:0000256" key="1">
    <source>
        <dbReference type="SAM" id="MobiDB-lite"/>
    </source>
</evidence>
<organism evidence="2 3">
    <name type="scientific">Orchesella dallaii</name>
    <dbReference type="NCBI Taxonomy" id="48710"/>
    <lineage>
        <taxon>Eukaryota</taxon>
        <taxon>Metazoa</taxon>
        <taxon>Ecdysozoa</taxon>
        <taxon>Arthropoda</taxon>
        <taxon>Hexapoda</taxon>
        <taxon>Collembola</taxon>
        <taxon>Entomobryomorpha</taxon>
        <taxon>Entomobryoidea</taxon>
        <taxon>Orchesellidae</taxon>
        <taxon>Orchesellinae</taxon>
        <taxon>Orchesella</taxon>
    </lineage>
</organism>
<accession>A0ABP1Q2G5</accession>
<reference evidence="2 3" key="1">
    <citation type="submission" date="2024-08" db="EMBL/GenBank/DDBJ databases">
        <authorList>
            <person name="Cucini C."/>
            <person name="Frati F."/>
        </authorList>
    </citation>
    <scope>NUCLEOTIDE SEQUENCE [LARGE SCALE GENOMIC DNA]</scope>
</reference>
<feature type="region of interest" description="Disordered" evidence="1">
    <location>
        <begin position="384"/>
        <end position="404"/>
    </location>
</feature>
<sequence>MVSLLQTIFLGLGYTILFQYIELGAHQLNPVLKSNISTIWRLNHWLQLTKSGIANSFLTNNQMIKPPNLKRNIRSPPAASNGFVLLGLEGDEDDARSETQDTNFTDTTKSTTPPSNVNVDSPYLRDPSGNETIYLDFQGGSKRKRFPHIKSTTEAQPIGTFYNNIPLQAIPIPGANETSASQPQPHHLKSNLQNDTIIQWNMVKDPLTSEESSASNPVGYFQLTLDDDDENENNSINSNTSNIDPQIMQISGRLLAASPPPPPSQSQTPRPNELIRSGNRVLLNLPGDDYDDNLTSYTTTTVEPPLLSGNISSPASIPDPKPDDVVGSGNIVLINLVGDYDDDDNTTGNSSAPAGGPEIDNATVTGKVDNGLINIDNTTMNINASVPEPPVTNDTTTTVSPETTTEEILPIMTEDEDPRLVGDPEMRIMDDYEVYRRHGCTTFQC</sequence>
<protein>
    <submittedName>
        <fullName evidence="2">Uncharacterized protein</fullName>
    </submittedName>
</protein>
<comment type="caution">
    <text evidence="2">The sequence shown here is derived from an EMBL/GenBank/DDBJ whole genome shotgun (WGS) entry which is preliminary data.</text>
</comment>
<feature type="region of interest" description="Disordered" evidence="1">
    <location>
        <begin position="296"/>
        <end position="324"/>
    </location>
</feature>
<evidence type="ECO:0000313" key="3">
    <source>
        <dbReference type="Proteomes" id="UP001642540"/>
    </source>
</evidence>
<proteinExistence type="predicted"/>
<gene>
    <name evidence="2" type="ORF">ODALV1_LOCUS6507</name>
</gene>
<feature type="region of interest" description="Disordered" evidence="1">
    <location>
        <begin position="208"/>
        <end position="245"/>
    </location>
</feature>
<keyword evidence="3" id="KW-1185">Reference proteome</keyword>